<proteinExistence type="predicted"/>
<comment type="caution">
    <text evidence="1">The sequence shown here is derived from an EMBL/GenBank/DDBJ whole genome shotgun (WGS) entry which is preliminary data.</text>
</comment>
<protein>
    <submittedName>
        <fullName evidence="1">Uncharacterized protein</fullName>
    </submittedName>
</protein>
<dbReference type="EMBL" id="CACRXK020000040">
    <property type="protein sequence ID" value="CAB3977280.1"/>
    <property type="molecule type" value="Genomic_DNA"/>
</dbReference>
<evidence type="ECO:0000313" key="2">
    <source>
        <dbReference type="Proteomes" id="UP001152795"/>
    </source>
</evidence>
<accession>A0A7D9HCD7</accession>
<dbReference type="Proteomes" id="UP001152795">
    <property type="component" value="Unassembled WGS sequence"/>
</dbReference>
<reference evidence="1" key="1">
    <citation type="submission" date="2020-04" db="EMBL/GenBank/DDBJ databases">
        <authorList>
            <person name="Alioto T."/>
            <person name="Alioto T."/>
            <person name="Gomez Garrido J."/>
        </authorList>
    </citation>
    <scope>NUCLEOTIDE SEQUENCE</scope>
    <source>
        <strain evidence="1">A484AB</strain>
    </source>
</reference>
<sequence>MPEFAASILKTVDMSFQMNCLYGSFHQKITVKRGKLLLFEGLFLNLSQENFKTYKERLLKKRLEKNQVDFDNLKEQLHDLEEKLAGEKDKEKEMNEKLRKYVHESEVLQNKLNSSLAMRNS</sequence>
<gene>
    <name evidence="1" type="ORF">PACLA_8A060326</name>
</gene>
<evidence type="ECO:0000313" key="1">
    <source>
        <dbReference type="EMBL" id="CAB3977280.1"/>
    </source>
</evidence>
<dbReference type="AlphaFoldDB" id="A0A7D9HCD7"/>
<name>A0A7D9HCD7_PARCT</name>
<keyword evidence="2" id="KW-1185">Reference proteome</keyword>
<organism evidence="1 2">
    <name type="scientific">Paramuricea clavata</name>
    <name type="common">Red gorgonian</name>
    <name type="synonym">Violescent sea-whip</name>
    <dbReference type="NCBI Taxonomy" id="317549"/>
    <lineage>
        <taxon>Eukaryota</taxon>
        <taxon>Metazoa</taxon>
        <taxon>Cnidaria</taxon>
        <taxon>Anthozoa</taxon>
        <taxon>Octocorallia</taxon>
        <taxon>Malacalcyonacea</taxon>
        <taxon>Plexauridae</taxon>
        <taxon>Paramuricea</taxon>
    </lineage>
</organism>